<protein>
    <submittedName>
        <fullName evidence="1">Uncharacterized protein</fullName>
    </submittedName>
</protein>
<proteinExistence type="predicted"/>
<name>Q11M64_CHESB</name>
<sequence length="202" mass="22641">MAFFDAGALPPDGVLKAEDLARLRKTEEIEIAARRKAAQYLRRARQGSGHIRRKAREAGYAEALFSFSEAIRRLDEERGRLQADQESRLRHCLQQIVGRMPKEEWLSHVLHEVLGELQGRPEIVIMVHPDHLDAITTAIAAVRRRGEHVVPIRPEPNPRMCEHDCLVYAGPDVIDLSLTVVVEEMIAALHIAGAVVRTGGEN</sequence>
<dbReference type="AlphaFoldDB" id="Q11M64"/>
<accession>Q11M64</accession>
<gene>
    <name evidence="1" type="ordered locus">Meso_0106</name>
</gene>
<reference evidence="1" key="1">
    <citation type="submission" date="2006-06" db="EMBL/GenBank/DDBJ databases">
        <title>Complete sequence of chromosome of Chelativorans sp. BNC1.</title>
        <authorList>
            <consortium name="US DOE Joint Genome Institute"/>
            <person name="Copeland A."/>
            <person name="Lucas S."/>
            <person name="Lapidus A."/>
            <person name="Barry K."/>
            <person name="Detter J.C."/>
            <person name="Glavina del Rio T."/>
            <person name="Hammon N."/>
            <person name="Israni S."/>
            <person name="Dalin E."/>
            <person name="Tice H."/>
            <person name="Pitluck S."/>
            <person name="Chertkov O."/>
            <person name="Brettin T."/>
            <person name="Bruce D."/>
            <person name="Han C."/>
            <person name="Tapia R."/>
            <person name="Gilna P."/>
            <person name="Schmutz J."/>
            <person name="Larimer F."/>
            <person name="Land M."/>
            <person name="Hauser L."/>
            <person name="Kyrpides N."/>
            <person name="Mikhailova N."/>
            <person name="Richardson P."/>
        </authorList>
    </citation>
    <scope>NUCLEOTIDE SEQUENCE</scope>
    <source>
        <strain evidence="1">BNC1</strain>
    </source>
</reference>
<dbReference type="KEGG" id="mes:Meso_0106"/>
<dbReference type="Pfam" id="PF06188">
    <property type="entry name" value="HrpE"/>
    <property type="match status" value="1"/>
</dbReference>
<evidence type="ECO:0000313" key="1">
    <source>
        <dbReference type="EMBL" id="ABG61511.1"/>
    </source>
</evidence>
<organism evidence="1">
    <name type="scientific">Chelativorans sp. (strain BNC1)</name>
    <dbReference type="NCBI Taxonomy" id="266779"/>
    <lineage>
        <taxon>Bacteria</taxon>
        <taxon>Pseudomonadati</taxon>
        <taxon>Pseudomonadota</taxon>
        <taxon>Alphaproteobacteria</taxon>
        <taxon>Hyphomicrobiales</taxon>
        <taxon>Phyllobacteriaceae</taxon>
        <taxon>Chelativorans</taxon>
    </lineage>
</organism>
<dbReference type="STRING" id="266779.Meso_0106"/>
<dbReference type="InterPro" id="IPR009335">
    <property type="entry name" value="T3SS_HrpE/ATPase_suE"/>
</dbReference>
<dbReference type="HOGENOM" id="CLU_1352625_0_0_5"/>
<dbReference type="eggNOG" id="COG1317">
    <property type="taxonomic scope" value="Bacteria"/>
</dbReference>
<dbReference type="EMBL" id="CP000390">
    <property type="protein sequence ID" value="ABG61511.1"/>
    <property type="molecule type" value="Genomic_DNA"/>
</dbReference>